<reference evidence="9" key="1">
    <citation type="submission" date="2015-04" db="EMBL/GenBank/DDBJ databases">
        <title>The genome sequence of the plant pathogenic Rhizarian Plasmodiophora brassicae reveals insights in its biotrophic life cycle and the origin of chitin synthesis.</title>
        <authorList>
            <person name="Schwelm A."/>
            <person name="Fogelqvist J."/>
            <person name="Knaust A."/>
            <person name="Julke S."/>
            <person name="Lilja T."/>
            <person name="Dhandapani V."/>
            <person name="Bonilla-Rosso G."/>
            <person name="Karlsson M."/>
            <person name="Shevchenko A."/>
            <person name="Choi S.R."/>
            <person name="Kim H.G."/>
            <person name="Park J.Y."/>
            <person name="Lim Y.P."/>
            <person name="Ludwig-Muller J."/>
            <person name="Dixelius C."/>
        </authorList>
    </citation>
    <scope>NUCLEOTIDE SEQUENCE</scope>
    <source>
        <tissue evidence="9">Potato root galls</tissue>
    </source>
</reference>
<dbReference type="PANTHER" id="PTHR46187">
    <property type="entry name" value="ALKALINE CERAMIDASE 3"/>
    <property type="match status" value="1"/>
</dbReference>
<evidence type="ECO:0000256" key="6">
    <source>
        <dbReference type="ARBA" id="ARBA00023136"/>
    </source>
</evidence>
<keyword evidence="4" id="KW-0378">Hydrolase</keyword>
<evidence type="ECO:0000313" key="9">
    <source>
        <dbReference type="EMBL" id="CRZ11070.1"/>
    </source>
</evidence>
<dbReference type="GO" id="GO:0006672">
    <property type="term" value="P:ceramide metabolic process"/>
    <property type="evidence" value="ECO:0007669"/>
    <property type="project" value="InterPro"/>
</dbReference>
<dbReference type="Pfam" id="PF05875">
    <property type="entry name" value="Ceramidase"/>
    <property type="match status" value="1"/>
</dbReference>
<feature type="binding site" evidence="7">
    <location>
        <position position="120"/>
    </location>
    <ligand>
        <name>Zn(2+)</name>
        <dbReference type="ChEBI" id="CHEBI:29105"/>
        <note>catalytic</note>
    </ligand>
</feature>
<feature type="transmembrane region" description="Helical" evidence="8">
    <location>
        <begin position="27"/>
        <end position="47"/>
    </location>
</feature>
<feature type="binding site" evidence="7">
    <location>
        <position position="124"/>
    </location>
    <ligand>
        <name>Zn(2+)</name>
        <dbReference type="ChEBI" id="CHEBI:29105"/>
        <note>catalytic</note>
    </ligand>
</feature>
<comment type="similarity">
    <text evidence="2">Belongs to the alkaline ceramidase family.</text>
</comment>
<dbReference type="GO" id="GO:0016811">
    <property type="term" value="F:hydrolase activity, acting on carbon-nitrogen (but not peptide) bonds, in linear amides"/>
    <property type="evidence" value="ECO:0007669"/>
    <property type="project" value="InterPro"/>
</dbReference>
<keyword evidence="7" id="KW-0479">Metal-binding</keyword>
<comment type="cofactor">
    <cofactor evidence="7">
        <name>Zn(2+)</name>
        <dbReference type="ChEBI" id="CHEBI:29105"/>
    </cofactor>
</comment>
<evidence type="ECO:0008006" key="10">
    <source>
        <dbReference type="Google" id="ProtNLM"/>
    </source>
</evidence>
<feature type="transmembrane region" description="Helical" evidence="8">
    <location>
        <begin position="53"/>
        <end position="73"/>
    </location>
</feature>
<evidence type="ECO:0000256" key="5">
    <source>
        <dbReference type="ARBA" id="ARBA00022989"/>
    </source>
</evidence>
<dbReference type="AlphaFoldDB" id="A0A0H5RA91"/>
<name>A0A0H5RA91_9EUKA</name>
<evidence type="ECO:0000256" key="4">
    <source>
        <dbReference type="ARBA" id="ARBA00022801"/>
    </source>
</evidence>
<comment type="subcellular location">
    <subcellularLocation>
        <location evidence="1">Membrane</location>
        <topology evidence="1">Multi-pass membrane protein</topology>
    </subcellularLocation>
</comment>
<accession>A0A0H5RA91</accession>
<evidence type="ECO:0000256" key="8">
    <source>
        <dbReference type="SAM" id="Phobius"/>
    </source>
</evidence>
<dbReference type="PANTHER" id="PTHR46187:SF3">
    <property type="entry name" value="ALKALINE CERAMIDASE 3"/>
    <property type="match status" value="1"/>
</dbReference>
<sequence length="169" mass="19508">MLDEIPMVIVNSACIYMLIEWRSKRHYPYLPHVITALTSLVLLMYMFCDQYGFFITTFVLQSAFITISSFKVANQLRKGDQSKRLCSALFTASYLMYFSGIILWLMDIILCPYVQSFHLHSFWHLLSGAATFIWLQFQIGVRGVNTGHRIAISHLILPIVAYQDNIKGK</sequence>
<dbReference type="InterPro" id="IPR008901">
    <property type="entry name" value="ACER"/>
</dbReference>
<keyword evidence="6 8" id="KW-0472">Membrane</keyword>
<evidence type="ECO:0000256" key="7">
    <source>
        <dbReference type="PIRSR" id="PIRSR608901-2"/>
    </source>
</evidence>
<protein>
    <recommendedName>
        <fullName evidence="10">Alkaline ceramidase</fullName>
    </recommendedName>
</protein>
<dbReference type="EMBL" id="HACM01010628">
    <property type="protein sequence ID" value="CRZ11070.1"/>
    <property type="molecule type" value="Transcribed_RNA"/>
</dbReference>
<proteinExistence type="inferred from homology"/>
<organism evidence="9">
    <name type="scientific">Spongospora subterranea</name>
    <dbReference type="NCBI Taxonomy" id="70186"/>
    <lineage>
        <taxon>Eukaryota</taxon>
        <taxon>Sar</taxon>
        <taxon>Rhizaria</taxon>
        <taxon>Endomyxa</taxon>
        <taxon>Phytomyxea</taxon>
        <taxon>Plasmodiophorida</taxon>
        <taxon>Plasmodiophoridae</taxon>
        <taxon>Spongospora</taxon>
    </lineage>
</organism>
<feature type="transmembrane region" description="Helical" evidence="8">
    <location>
        <begin position="121"/>
        <end position="141"/>
    </location>
</feature>
<keyword evidence="5 8" id="KW-1133">Transmembrane helix</keyword>
<keyword evidence="3 8" id="KW-0812">Transmembrane</keyword>
<evidence type="ECO:0000256" key="3">
    <source>
        <dbReference type="ARBA" id="ARBA00022692"/>
    </source>
</evidence>
<evidence type="ECO:0000256" key="2">
    <source>
        <dbReference type="ARBA" id="ARBA00009780"/>
    </source>
</evidence>
<evidence type="ECO:0000256" key="1">
    <source>
        <dbReference type="ARBA" id="ARBA00004141"/>
    </source>
</evidence>
<dbReference type="GO" id="GO:0005789">
    <property type="term" value="C:endoplasmic reticulum membrane"/>
    <property type="evidence" value="ECO:0007669"/>
    <property type="project" value="TreeGrafter"/>
</dbReference>
<keyword evidence="7" id="KW-0862">Zinc</keyword>
<dbReference type="GO" id="GO:0046872">
    <property type="term" value="F:metal ion binding"/>
    <property type="evidence" value="ECO:0007669"/>
    <property type="project" value="UniProtKB-KW"/>
</dbReference>
<feature type="transmembrane region" description="Helical" evidence="8">
    <location>
        <begin position="94"/>
        <end position="115"/>
    </location>
</feature>